<dbReference type="GO" id="GO:0008374">
    <property type="term" value="F:O-acyltransferase activity"/>
    <property type="evidence" value="ECO:0007669"/>
    <property type="project" value="InterPro"/>
</dbReference>
<dbReference type="Gene3D" id="3.40.50.1820">
    <property type="entry name" value="alpha/beta hydrolase"/>
    <property type="match status" value="2"/>
</dbReference>
<dbReference type="Pfam" id="PF02450">
    <property type="entry name" value="LCAT"/>
    <property type="match status" value="1"/>
</dbReference>
<dbReference type="OrthoDB" id="190846at2759"/>
<dbReference type="AlphaFoldDB" id="A0A4Y2B934"/>
<name>A0A4Y2B934_ARAVE</name>
<reference evidence="1 2" key="1">
    <citation type="journal article" date="2019" name="Sci. Rep.">
        <title>Orb-weaving spider Araneus ventricosus genome elucidates the spidroin gene catalogue.</title>
        <authorList>
            <person name="Kono N."/>
            <person name="Nakamura H."/>
            <person name="Ohtoshi R."/>
            <person name="Moran D.A.P."/>
            <person name="Shinohara A."/>
            <person name="Yoshida Y."/>
            <person name="Fujiwara M."/>
            <person name="Mori M."/>
            <person name="Tomita M."/>
            <person name="Arakawa K."/>
        </authorList>
    </citation>
    <scope>NUCLEOTIDE SEQUENCE [LARGE SCALE GENOMIC DNA]</scope>
</reference>
<dbReference type="Proteomes" id="UP000499080">
    <property type="component" value="Unassembled WGS sequence"/>
</dbReference>
<keyword evidence="2" id="KW-1185">Reference proteome</keyword>
<dbReference type="InterPro" id="IPR029058">
    <property type="entry name" value="AB_hydrolase_fold"/>
</dbReference>
<accession>A0A4Y2B934</accession>
<organism evidence="1 2">
    <name type="scientific">Araneus ventricosus</name>
    <name type="common">Orbweaver spider</name>
    <name type="synonym">Epeira ventricosa</name>
    <dbReference type="NCBI Taxonomy" id="182803"/>
    <lineage>
        <taxon>Eukaryota</taxon>
        <taxon>Metazoa</taxon>
        <taxon>Ecdysozoa</taxon>
        <taxon>Arthropoda</taxon>
        <taxon>Chelicerata</taxon>
        <taxon>Arachnida</taxon>
        <taxon>Araneae</taxon>
        <taxon>Araneomorphae</taxon>
        <taxon>Entelegynae</taxon>
        <taxon>Araneoidea</taxon>
        <taxon>Araneidae</taxon>
        <taxon>Araneus</taxon>
    </lineage>
</organism>
<dbReference type="InterPro" id="IPR003386">
    <property type="entry name" value="LACT/PDAT_acylTrfase"/>
</dbReference>
<dbReference type="PANTHER" id="PTHR11440">
    <property type="entry name" value="LECITHIN-CHOLESTEROL ACYLTRANSFERASE-RELATED"/>
    <property type="match status" value="1"/>
</dbReference>
<protein>
    <submittedName>
        <fullName evidence="1">Group XV phospholipase A2</fullName>
    </submittedName>
</protein>
<evidence type="ECO:0000313" key="2">
    <source>
        <dbReference type="Proteomes" id="UP000499080"/>
    </source>
</evidence>
<dbReference type="SUPFAM" id="SSF53474">
    <property type="entry name" value="alpha/beta-Hydrolases"/>
    <property type="match status" value="1"/>
</dbReference>
<dbReference type="EMBL" id="BGPR01000055">
    <property type="protein sequence ID" value="GBL87796.1"/>
    <property type="molecule type" value="Genomic_DNA"/>
</dbReference>
<comment type="caution">
    <text evidence="1">The sequence shown here is derived from an EMBL/GenBank/DDBJ whole genome shotgun (WGS) entry which is preliminary data.</text>
</comment>
<dbReference type="GO" id="GO:0006629">
    <property type="term" value="P:lipid metabolic process"/>
    <property type="evidence" value="ECO:0007669"/>
    <property type="project" value="InterPro"/>
</dbReference>
<proteinExistence type="predicted"/>
<sequence>MGEYFDALKKLVEETYERNHRTRVTFVCHSMGCPVTTYFFSQQSQSWKNKYIKGLLSLSGAYGGAVKAMKTIASGENLGIVIVRRSDLKIEQMSSPSLAFMLPSRQLWGPNEQLAFTKTKNYTVSNYDEFFRDIDYLTGYDMYKDTLPYAEDGMKPPGVEVVCMYGTGLDTVEKMDYRKDKSLPNSPTLLKGKGDGTVNLRSLQVCSNWEGKQKQNVYTKTFPKVEHLDMLSNRLIVDIIKHYVVTW</sequence>
<evidence type="ECO:0000313" key="1">
    <source>
        <dbReference type="EMBL" id="GBL87796.1"/>
    </source>
</evidence>
<gene>
    <name evidence="1" type="primary">PLA2G15_0</name>
    <name evidence="1" type="ORF">AVEN_81389_1</name>
</gene>